<dbReference type="SUPFAM" id="SSF53474">
    <property type="entry name" value="alpha/beta-Hydrolases"/>
    <property type="match status" value="1"/>
</dbReference>
<evidence type="ECO:0000256" key="4">
    <source>
        <dbReference type="ARBA" id="ARBA00022801"/>
    </source>
</evidence>
<accession>A0ABY6TVR8</accession>
<feature type="signal peptide" evidence="7">
    <location>
        <begin position="1"/>
        <end position="15"/>
    </location>
</feature>
<evidence type="ECO:0000313" key="8">
    <source>
        <dbReference type="EMBL" id="VUC22760.1"/>
    </source>
</evidence>
<dbReference type="EMBL" id="CABFNS010000679">
    <property type="protein sequence ID" value="VUC22760.1"/>
    <property type="molecule type" value="Genomic_DNA"/>
</dbReference>
<dbReference type="Pfam" id="PF00450">
    <property type="entry name" value="Peptidase_S10"/>
    <property type="match status" value="1"/>
</dbReference>
<evidence type="ECO:0000256" key="7">
    <source>
        <dbReference type="SAM" id="SignalP"/>
    </source>
</evidence>
<dbReference type="PRINTS" id="PR00724">
    <property type="entry name" value="CRBOXYPTASEC"/>
</dbReference>
<evidence type="ECO:0000256" key="5">
    <source>
        <dbReference type="ARBA" id="ARBA00023180"/>
    </source>
</evidence>
<evidence type="ECO:0008006" key="10">
    <source>
        <dbReference type="Google" id="ProtNLM"/>
    </source>
</evidence>
<dbReference type="Proteomes" id="UP000766486">
    <property type="component" value="Unassembled WGS sequence"/>
</dbReference>
<keyword evidence="2" id="KW-0121">Carboxypeptidase</keyword>
<keyword evidence="5" id="KW-0325">Glycoprotein</keyword>
<gene>
    <name evidence="8" type="ORF">CLO192961_LOCUS93170</name>
</gene>
<dbReference type="InterPro" id="IPR001563">
    <property type="entry name" value="Peptidase_S10"/>
</dbReference>
<evidence type="ECO:0000256" key="2">
    <source>
        <dbReference type="ARBA" id="ARBA00022645"/>
    </source>
</evidence>
<feature type="compositionally biased region" description="Basic and acidic residues" evidence="6">
    <location>
        <begin position="619"/>
        <end position="634"/>
    </location>
</feature>
<keyword evidence="9" id="KW-1185">Reference proteome</keyword>
<feature type="compositionally biased region" description="Basic and acidic residues" evidence="6">
    <location>
        <begin position="594"/>
        <end position="608"/>
    </location>
</feature>
<organism evidence="8 9">
    <name type="scientific">Bionectria ochroleuca</name>
    <name type="common">Gliocladium roseum</name>
    <dbReference type="NCBI Taxonomy" id="29856"/>
    <lineage>
        <taxon>Eukaryota</taxon>
        <taxon>Fungi</taxon>
        <taxon>Dikarya</taxon>
        <taxon>Ascomycota</taxon>
        <taxon>Pezizomycotina</taxon>
        <taxon>Sordariomycetes</taxon>
        <taxon>Hypocreomycetidae</taxon>
        <taxon>Hypocreales</taxon>
        <taxon>Bionectriaceae</taxon>
        <taxon>Clonostachys</taxon>
    </lineage>
</organism>
<dbReference type="Gene3D" id="3.40.50.1820">
    <property type="entry name" value="alpha/beta hydrolase"/>
    <property type="match status" value="1"/>
</dbReference>
<keyword evidence="7" id="KW-0732">Signal</keyword>
<dbReference type="PANTHER" id="PTHR11802">
    <property type="entry name" value="SERINE PROTEASE FAMILY S10 SERINE CARBOXYPEPTIDASE"/>
    <property type="match status" value="1"/>
</dbReference>
<proteinExistence type="inferred from homology"/>
<evidence type="ECO:0000256" key="3">
    <source>
        <dbReference type="ARBA" id="ARBA00022670"/>
    </source>
</evidence>
<reference evidence="8 9" key="1">
    <citation type="submission" date="2019-06" db="EMBL/GenBank/DDBJ databases">
        <authorList>
            <person name="Broberg M."/>
        </authorList>
    </citation>
    <scope>NUCLEOTIDE SEQUENCE [LARGE SCALE GENOMIC DNA]</scope>
</reference>
<evidence type="ECO:0000313" key="9">
    <source>
        <dbReference type="Proteomes" id="UP000766486"/>
    </source>
</evidence>
<comment type="caution">
    <text evidence="8">The sequence shown here is derived from an EMBL/GenBank/DDBJ whole genome shotgun (WGS) entry which is preliminary data.</text>
</comment>
<keyword evidence="3" id="KW-0645">Protease</keyword>
<dbReference type="PANTHER" id="PTHR11802:SF64">
    <property type="entry name" value="CARBOXYPEPTIDASE"/>
    <property type="match status" value="1"/>
</dbReference>
<protein>
    <recommendedName>
        <fullName evidence="10">Carboxypeptidase</fullName>
    </recommendedName>
</protein>
<feature type="region of interest" description="Disordered" evidence="6">
    <location>
        <begin position="594"/>
        <end position="634"/>
    </location>
</feature>
<keyword evidence="4" id="KW-0378">Hydrolase</keyword>
<evidence type="ECO:0000256" key="1">
    <source>
        <dbReference type="ARBA" id="ARBA00009431"/>
    </source>
</evidence>
<sequence length="634" mass="69639">MLFALLLSAAELAAAQFVAEPTGFTTKKGHAGIDVRYKEVPTGICEQTPGVKSFSGYADVAENEHIFFWFFEARDVDPTTAPLTIWINGGPGSSSMIGLWQEMGPCGIDYDGNLYDNPYAWNNVTNMIYIDQPTTTGFSYSIPVSGYKDSNSGDLVRLPNATCPDYADPSTCGTYNVFDTTLTANSTPAAAPNFYKTLQGFTGAFPEYSSNGVYFSTESYGGHYAPIFSRYIVEQNKLNNSGTAHIDLKGVLIGNGWFDPILQYASFYNFSSSISKQRHQGGSPYGINYGQSDDDKVWNNMYGEGNCLDKLLECNAYPYANYTSDGEGNTVCSTADDWCYYQVEYPFDDVFGRDEYDVRYLTPDPFPYAFYVDYLNTETVQAAIGAYTNFSESSSVAGAAFGATGDDGREIGVRAAVEYLINENIPVVVYFGDADYICNWFGGEAFVETLSNIPAYTDGSAGFMNITSSDGIIHGEVKSTGSFSFVRIYESGHEVPFYQPLVSLEMLNRTIHGLDIATGTTVVTKDYITEGPVDSTFLNGNKTVTTQVIPANATYNVLTNQPNPPYNVTPVDSFLGRRDTGSLSRYERTVLDSMKLSEKSARGEEPVRRPRGKKGRQALFERKSAGKAGKDRVR</sequence>
<comment type="similarity">
    <text evidence="1">Belongs to the peptidase S10 family.</text>
</comment>
<evidence type="ECO:0000256" key="6">
    <source>
        <dbReference type="SAM" id="MobiDB-lite"/>
    </source>
</evidence>
<dbReference type="InterPro" id="IPR029058">
    <property type="entry name" value="AB_hydrolase_fold"/>
</dbReference>
<name>A0ABY6TVR8_BIOOC</name>
<feature type="chain" id="PRO_5045818805" description="Carboxypeptidase" evidence="7">
    <location>
        <begin position="16"/>
        <end position="634"/>
    </location>
</feature>